<gene>
    <name evidence="8" type="primary">LOC106470446</name>
</gene>
<evidence type="ECO:0000259" key="6">
    <source>
        <dbReference type="SMART" id="SM00093"/>
    </source>
</evidence>
<keyword evidence="2" id="KW-0646">Protease inhibitor</keyword>
<reference evidence="8" key="1">
    <citation type="submission" date="2025-08" db="UniProtKB">
        <authorList>
            <consortium name="RefSeq"/>
        </authorList>
    </citation>
    <scope>IDENTIFICATION</scope>
    <source>
        <tissue evidence="8">Muscle</tissue>
    </source>
</reference>
<comment type="similarity">
    <text evidence="1 4">Belongs to the serpin family.</text>
</comment>
<dbReference type="SMART" id="SM00093">
    <property type="entry name" value="SERPIN"/>
    <property type="match status" value="1"/>
</dbReference>
<dbReference type="InterPro" id="IPR036186">
    <property type="entry name" value="Serpin_sf"/>
</dbReference>
<evidence type="ECO:0000256" key="2">
    <source>
        <dbReference type="ARBA" id="ARBA00022690"/>
    </source>
</evidence>
<proteinExistence type="inferred from homology"/>
<dbReference type="InterPro" id="IPR000215">
    <property type="entry name" value="Serpin_fam"/>
</dbReference>
<dbReference type="Gene3D" id="2.30.39.10">
    <property type="entry name" value="Alpha-1-antitrypsin, domain 1"/>
    <property type="match status" value="1"/>
</dbReference>
<feature type="domain" description="Serpin" evidence="6">
    <location>
        <begin position="100"/>
        <end position="464"/>
    </location>
</feature>
<name>A0ABM1BQ23_LIMPO</name>
<accession>A0ABM1BQ23</accession>
<protein>
    <submittedName>
        <fullName evidence="8">Serpin B6-like</fullName>
    </submittedName>
</protein>
<dbReference type="PROSITE" id="PS00284">
    <property type="entry name" value="SERPIN"/>
    <property type="match status" value="1"/>
</dbReference>
<evidence type="ECO:0000256" key="5">
    <source>
        <dbReference type="SAM" id="Phobius"/>
    </source>
</evidence>
<dbReference type="InterPro" id="IPR023796">
    <property type="entry name" value="Serpin_dom"/>
</dbReference>
<evidence type="ECO:0000256" key="1">
    <source>
        <dbReference type="ARBA" id="ARBA00009500"/>
    </source>
</evidence>
<dbReference type="PANTHER" id="PTHR11461">
    <property type="entry name" value="SERINE PROTEASE INHIBITOR, SERPIN"/>
    <property type="match status" value="1"/>
</dbReference>
<keyword evidence="7" id="KW-1185">Reference proteome</keyword>
<dbReference type="SUPFAM" id="SSF56574">
    <property type="entry name" value="Serpins"/>
    <property type="match status" value="1"/>
</dbReference>
<evidence type="ECO:0000313" key="7">
    <source>
        <dbReference type="Proteomes" id="UP000694941"/>
    </source>
</evidence>
<dbReference type="Pfam" id="PF00079">
    <property type="entry name" value="Serpin"/>
    <property type="match status" value="1"/>
</dbReference>
<dbReference type="InterPro" id="IPR042185">
    <property type="entry name" value="Serpin_sf_2"/>
</dbReference>
<dbReference type="Gene3D" id="3.30.497.10">
    <property type="entry name" value="Antithrombin, subunit I, domain 2"/>
    <property type="match status" value="1"/>
</dbReference>
<dbReference type="InterPro" id="IPR042178">
    <property type="entry name" value="Serpin_sf_1"/>
</dbReference>
<evidence type="ECO:0000256" key="3">
    <source>
        <dbReference type="ARBA" id="ARBA00022900"/>
    </source>
</evidence>
<evidence type="ECO:0000313" key="8">
    <source>
        <dbReference type="RefSeq" id="XP_013786461.2"/>
    </source>
</evidence>
<feature type="transmembrane region" description="Helical" evidence="5">
    <location>
        <begin position="51"/>
        <end position="75"/>
    </location>
</feature>
<dbReference type="PANTHER" id="PTHR11461:SF211">
    <property type="entry name" value="GH10112P-RELATED"/>
    <property type="match status" value="1"/>
</dbReference>
<organism evidence="7 8">
    <name type="scientific">Limulus polyphemus</name>
    <name type="common">Atlantic horseshoe crab</name>
    <dbReference type="NCBI Taxonomy" id="6850"/>
    <lineage>
        <taxon>Eukaryota</taxon>
        <taxon>Metazoa</taxon>
        <taxon>Ecdysozoa</taxon>
        <taxon>Arthropoda</taxon>
        <taxon>Chelicerata</taxon>
        <taxon>Merostomata</taxon>
        <taxon>Xiphosura</taxon>
        <taxon>Limulidae</taxon>
        <taxon>Limulus</taxon>
    </lineage>
</organism>
<keyword evidence="5" id="KW-1133">Transmembrane helix</keyword>
<dbReference type="RefSeq" id="XP_013786461.2">
    <property type="nucleotide sequence ID" value="XM_013931007.2"/>
</dbReference>
<keyword evidence="5" id="KW-0472">Membrane</keyword>
<keyword evidence="3" id="KW-0722">Serine protease inhibitor</keyword>
<dbReference type="InterPro" id="IPR023795">
    <property type="entry name" value="Serpin_CS"/>
</dbReference>
<keyword evidence="5" id="KW-0812">Transmembrane</keyword>
<dbReference type="GeneID" id="106470446"/>
<evidence type="ECO:0000256" key="4">
    <source>
        <dbReference type="RuleBase" id="RU000411"/>
    </source>
</evidence>
<dbReference type="CDD" id="cd00172">
    <property type="entry name" value="serpin"/>
    <property type="match status" value="1"/>
</dbReference>
<sequence>MKPPIIDQKKSEKKEEDLDKDVDWGVEIQLSEKRTSTFNTSSFWMHNAFNIWIIAGLLIIFFLSFLVILLGWNLLTASHGFPQDFPKTQEVQLGTSKLAFKLLPLMAENNANIIFSPLSLVIGLAMILEGSKGHTAEEICSVLNWNPTTTFEIQNDLGFLLQGLNGNTDIYTKLYIGGNVFIQENFEITSKFNDQLKQNYECVATEVNFVEEAEAREIINTWVSKQTWGQVRELVRPSQLDLTTRLLITTVMYFKGQWLHAFPKQNTFQARFYVQPDDEATVHMMHTTGNFNYGEFTKLGLQSLELPIDGNKLSLLLILPNKPGRLPEVRKVLQQNPEILSELNGHMKNQTLYICLPKFKIDGRLSLHRHLSKLGLKLLFDSKYADLSGISSQNSLFVKEVVQSARLEVDEEGAEAAAATEFVAAGRSLVYDQLPVFCANHPFLFFLRDLETNIILLMGQYTDPRILEKKT</sequence>
<dbReference type="Proteomes" id="UP000694941">
    <property type="component" value="Unplaced"/>
</dbReference>